<dbReference type="SUPFAM" id="SSF53335">
    <property type="entry name" value="S-adenosyl-L-methionine-dependent methyltransferases"/>
    <property type="match status" value="1"/>
</dbReference>
<keyword evidence="7" id="KW-1185">Reference proteome</keyword>
<keyword evidence="2 6" id="KW-0489">Methyltransferase</keyword>
<comment type="caution">
    <text evidence="6">The sequence shown here is derived from an EMBL/GenBank/DDBJ whole genome shotgun (WGS) entry which is preliminary data.</text>
</comment>
<dbReference type="EC" id="2.1.1.-" evidence="4"/>
<dbReference type="InterPro" id="IPR001091">
    <property type="entry name" value="RM_Methyltransferase"/>
</dbReference>
<dbReference type="Proteomes" id="UP000588068">
    <property type="component" value="Unassembled WGS sequence"/>
</dbReference>
<gene>
    <name evidence="6" type="ORF">HNQ60_003913</name>
</gene>
<dbReference type="InterPro" id="IPR002052">
    <property type="entry name" value="DNA_methylase_N6_adenine_CS"/>
</dbReference>
<dbReference type="InterPro" id="IPR002941">
    <property type="entry name" value="DNA_methylase_N4/N6"/>
</dbReference>
<dbReference type="GO" id="GO:0032259">
    <property type="term" value="P:methylation"/>
    <property type="evidence" value="ECO:0007669"/>
    <property type="project" value="UniProtKB-KW"/>
</dbReference>
<proteinExistence type="inferred from homology"/>
<dbReference type="GO" id="GO:0009007">
    <property type="term" value="F:site-specific DNA-methyltransferase (adenine-specific) activity"/>
    <property type="evidence" value="ECO:0007669"/>
    <property type="project" value="TreeGrafter"/>
</dbReference>
<comment type="similarity">
    <text evidence="1 4">Belongs to the N(4)/N(6)-methyltransferase family.</text>
</comment>
<dbReference type="GO" id="GO:0008170">
    <property type="term" value="F:N-methyltransferase activity"/>
    <property type="evidence" value="ECO:0007669"/>
    <property type="project" value="InterPro"/>
</dbReference>
<evidence type="ECO:0000256" key="1">
    <source>
        <dbReference type="ARBA" id="ARBA00006594"/>
    </source>
</evidence>
<dbReference type="EMBL" id="JACHHZ010000004">
    <property type="protein sequence ID" value="MBB6095026.1"/>
    <property type="molecule type" value="Genomic_DNA"/>
</dbReference>
<dbReference type="NCBIfam" id="NF010253">
    <property type="entry name" value="PRK13699.1"/>
    <property type="match status" value="1"/>
</dbReference>
<dbReference type="PRINTS" id="PR00508">
    <property type="entry name" value="S21N4MTFRASE"/>
</dbReference>
<evidence type="ECO:0000313" key="7">
    <source>
        <dbReference type="Proteomes" id="UP000588068"/>
    </source>
</evidence>
<dbReference type="InterPro" id="IPR029063">
    <property type="entry name" value="SAM-dependent_MTases_sf"/>
</dbReference>
<dbReference type="GO" id="GO:0003677">
    <property type="term" value="F:DNA binding"/>
    <property type="evidence" value="ECO:0007669"/>
    <property type="project" value="InterPro"/>
</dbReference>
<dbReference type="Gene3D" id="3.40.50.150">
    <property type="entry name" value="Vaccinia Virus protein VP39"/>
    <property type="match status" value="1"/>
</dbReference>
<sequence>MFPINEILQGDCTRVLRQLPDAHVDLIVTDPPYGVRYQDRIGRTVANDDDPSRILGAFTDLYRVLKPDTFCISFYGWGLVDEFFRAWRRAGFKPVGHIVWVKEYASRARFLRYRHEQAFLLAKGRPPIPNEPLDDIQPWVYSGNTDHPTQKAVRILTPLIEAFTQRGQLVLDPFAGSGSTLIAAAITGRRYLGIELEQKYCTLVRERLANLERNPSWPRSSVAGVAQASLSEPPAVALDSLFQWLRDRDYHGLASTVRSAMERYRQ</sequence>
<evidence type="ECO:0000256" key="2">
    <source>
        <dbReference type="ARBA" id="ARBA00022603"/>
    </source>
</evidence>
<name>A0A841HQ84_9GAMM</name>
<keyword evidence="3 6" id="KW-0808">Transferase</keyword>
<accession>A0A841HQ84</accession>
<dbReference type="AlphaFoldDB" id="A0A841HQ84"/>
<evidence type="ECO:0000256" key="3">
    <source>
        <dbReference type="ARBA" id="ARBA00022679"/>
    </source>
</evidence>
<dbReference type="PROSITE" id="PS00092">
    <property type="entry name" value="N6_MTASE"/>
    <property type="match status" value="1"/>
</dbReference>
<dbReference type="Pfam" id="PF01555">
    <property type="entry name" value="N6_N4_Mtase"/>
    <property type="match status" value="1"/>
</dbReference>
<evidence type="ECO:0000259" key="5">
    <source>
        <dbReference type="Pfam" id="PF01555"/>
    </source>
</evidence>
<reference evidence="6 7" key="1">
    <citation type="submission" date="2020-08" db="EMBL/GenBank/DDBJ databases">
        <title>Genomic Encyclopedia of Type Strains, Phase IV (KMG-IV): sequencing the most valuable type-strain genomes for metagenomic binning, comparative biology and taxonomic classification.</title>
        <authorList>
            <person name="Goeker M."/>
        </authorList>
    </citation>
    <scope>NUCLEOTIDE SEQUENCE [LARGE SCALE GENOMIC DNA]</scope>
    <source>
        <strain evidence="6 7">DSM 26723</strain>
    </source>
</reference>
<feature type="domain" description="DNA methylase N-4/N-6" evidence="5">
    <location>
        <begin position="24"/>
        <end position="204"/>
    </location>
</feature>
<evidence type="ECO:0000256" key="4">
    <source>
        <dbReference type="RuleBase" id="RU362026"/>
    </source>
</evidence>
<dbReference type="PANTHER" id="PTHR13370:SF3">
    <property type="entry name" value="TRNA (GUANINE(10)-N2)-METHYLTRANSFERASE HOMOLOG"/>
    <property type="match status" value="1"/>
</dbReference>
<dbReference type="PANTHER" id="PTHR13370">
    <property type="entry name" value="RNA METHYLASE-RELATED"/>
    <property type="match status" value="1"/>
</dbReference>
<evidence type="ECO:0000313" key="6">
    <source>
        <dbReference type="EMBL" id="MBB6095026.1"/>
    </source>
</evidence>
<organism evidence="6 7">
    <name type="scientific">Povalibacter uvarum</name>
    <dbReference type="NCBI Taxonomy" id="732238"/>
    <lineage>
        <taxon>Bacteria</taxon>
        <taxon>Pseudomonadati</taxon>
        <taxon>Pseudomonadota</taxon>
        <taxon>Gammaproteobacteria</taxon>
        <taxon>Steroidobacterales</taxon>
        <taxon>Steroidobacteraceae</taxon>
        <taxon>Povalibacter</taxon>
    </lineage>
</organism>
<protein>
    <recommendedName>
        <fullName evidence="4">Methyltransferase</fullName>
        <ecNumber evidence="4">2.1.1.-</ecNumber>
    </recommendedName>
</protein>
<dbReference type="GO" id="GO:0005737">
    <property type="term" value="C:cytoplasm"/>
    <property type="evidence" value="ECO:0007669"/>
    <property type="project" value="TreeGrafter"/>
</dbReference>